<keyword evidence="1" id="KW-0472">Membrane</keyword>
<name>A0ABW0VXE9_9BACL</name>
<dbReference type="Proteomes" id="UP001596047">
    <property type="component" value="Unassembled WGS sequence"/>
</dbReference>
<keyword evidence="3" id="KW-1185">Reference proteome</keyword>
<evidence type="ECO:0000313" key="3">
    <source>
        <dbReference type="Proteomes" id="UP001596047"/>
    </source>
</evidence>
<organism evidence="2 3">
    <name type="scientific">Paenibacillus solisilvae</name>
    <dbReference type="NCBI Taxonomy" id="2486751"/>
    <lineage>
        <taxon>Bacteria</taxon>
        <taxon>Bacillati</taxon>
        <taxon>Bacillota</taxon>
        <taxon>Bacilli</taxon>
        <taxon>Bacillales</taxon>
        <taxon>Paenibacillaceae</taxon>
        <taxon>Paenibacillus</taxon>
    </lineage>
</organism>
<sequence length="176" mass="21134">MRGTLAEQEKATIYQYQLIRKITIKKETLWSHLFIILILTLFQLLMYRLEGAIALAIGIVCTQIIHFAIIRLTLLRVDEPDSRRWNWRFSPPWIGYIPISHIELALFRRLHRHLLWLGLCAIGVIYPWANEAQMISLISWHIWFLTPRLVSLRQLRKVRRDGIVRIQPREINYYHR</sequence>
<protein>
    <submittedName>
        <fullName evidence="2">Transposase</fullName>
    </submittedName>
</protein>
<feature type="transmembrane region" description="Helical" evidence="1">
    <location>
        <begin position="134"/>
        <end position="150"/>
    </location>
</feature>
<dbReference type="EMBL" id="JBHSOW010000027">
    <property type="protein sequence ID" value="MFC5648865.1"/>
    <property type="molecule type" value="Genomic_DNA"/>
</dbReference>
<reference evidence="3" key="1">
    <citation type="journal article" date="2019" name="Int. J. Syst. Evol. Microbiol.">
        <title>The Global Catalogue of Microorganisms (GCM) 10K type strain sequencing project: providing services to taxonomists for standard genome sequencing and annotation.</title>
        <authorList>
            <consortium name="The Broad Institute Genomics Platform"/>
            <consortium name="The Broad Institute Genome Sequencing Center for Infectious Disease"/>
            <person name="Wu L."/>
            <person name="Ma J."/>
        </authorList>
    </citation>
    <scope>NUCLEOTIDE SEQUENCE [LARGE SCALE GENOMIC DNA]</scope>
    <source>
        <strain evidence="3">CGMCC 1.3240</strain>
    </source>
</reference>
<dbReference type="RefSeq" id="WP_379187357.1">
    <property type="nucleotide sequence ID" value="NZ_JBHSOW010000027.1"/>
</dbReference>
<keyword evidence="1" id="KW-1133">Transmembrane helix</keyword>
<feature type="transmembrane region" description="Helical" evidence="1">
    <location>
        <begin position="29"/>
        <end position="47"/>
    </location>
</feature>
<evidence type="ECO:0000313" key="2">
    <source>
        <dbReference type="EMBL" id="MFC5648865.1"/>
    </source>
</evidence>
<feature type="transmembrane region" description="Helical" evidence="1">
    <location>
        <begin position="53"/>
        <end position="74"/>
    </location>
</feature>
<evidence type="ECO:0000256" key="1">
    <source>
        <dbReference type="SAM" id="Phobius"/>
    </source>
</evidence>
<keyword evidence="1" id="KW-0812">Transmembrane</keyword>
<feature type="transmembrane region" description="Helical" evidence="1">
    <location>
        <begin position="110"/>
        <end position="128"/>
    </location>
</feature>
<gene>
    <name evidence="2" type="ORF">ACFPYJ_06940</name>
</gene>
<accession>A0ABW0VXE9</accession>
<comment type="caution">
    <text evidence="2">The sequence shown here is derived from an EMBL/GenBank/DDBJ whole genome shotgun (WGS) entry which is preliminary data.</text>
</comment>
<proteinExistence type="predicted"/>